<keyword evidence="6" id="KW-0961">Cell wall biogenesis/degradation</keyword>
<keyword evidence="5" id="KW-0012">Acyltransferase</keyword>
<reference evidence="8" key="1">
    <citation type="submission" date="2017-09" db="EMBL/GenBank/DDBJ databases">
        <title>Depth-based differentiation of microbial function through sediment-hosted aquifers and enrichment of novel symbionts in the deep terrestrial subsurface.</title>
        <authorList>
            <person name="Probst A.J."/>
            <person name="Ladd B."/>
            <person name="Jarett J.K."/>
            <person name="Geller-Mcgrath D.E."/>
            <person name="Sieber C.M.K."/>
            <person name="Emerson J.B."/>
            <person name="Anantharaman K."/>
            <person name="Thomas B.C."/>
            <person name="Malmstrom R."/>
            <person name="Stieglmeier M."/>
            <person name="Klingl A."/>
            <person name="Woyke T."/>
            <person name="Ryan C.M."/>
            <person name="Banfield J.F."/>
        </authorList>
    </citation>
    <scope>NUCLEOTIDE SEQUENCE [LARGE SCALE GENOMIC DNA]</scope>
</reference>
<sequence>METKEINLKDVWETFLSDISDKTFLESWNWGEFQKKMGNKIWRFGVFENEDLISIALIIKIAAKRGTFLFMPHGPVIKCQMSNLKCQILEELLRRLKDIVKQEKCSFIRIGPIWEKNEENIRIFKKLGFKEAPIHIHPELTWQLDITRPEEELLMGMRKTTRYLIRQGMKNKDIEIVKSKSSKDIEIFNELYQKTVNRHHFVPFSLNYLMNEFLAFLPDDQIVIFLGRYKKEIISSAIIIFWQGIAFYHQGASSLKYPKVPVSYLLQWETIKEAKKRSCKTYNFWGIAPENSPKHPWAGLTLFKMGFGGQKKEYLKTQDLPQGGGWVSSKKYYLTYTFEKLRKIKRGL</sequence>
<dbReference type="Proteomes" id="UP000230324">
    <property type="component" value="Unassembled WGS sequence"/>
</dbReference>
<comment type="similarity">
    <text evidence="1">Belongs to the FemABX family.</text>
</comment>
<evidence type="ECO:0000256" key="5">
    <source>
        <dbReference type="ARBA" id="ARBA00023315"/>
    </source>
</evidence>
<proteinExistence type="inferred from homology"/>
<organism evidence="7 8">
    <name type="scientific">Candidatus Nealsonbacteria bacterium CG03_land_8_20_14_0_80_36_12</name>
    <dbReference type="NCBI Taxonomy" id="1974701"/>
    <lineage>
        <taxon>Bacteria</taxon>
        <taxon>Candidatus Nealsoniibacteriota</taxon>
    </lineage>
</organism>
<protein>
    <recommendedName>
        <fullName evidence="9">BioF2-like acetyltransferase domain-containing protein</fullName>
    </recommendedName>
</protein>
<dbReference type="SUPFAM" id="SSF55729">
    <property type="entry name" value="Acyl-CoA N-acyltransferases (Nat)"/>
    <property type="match status" value="2"/>
</dbReference>
<dbReference type="InterPro" id="IPR050644">
    <property type="entry name" value="PG_Glycine_Bridge_Synth"/>
</dbReference>
<dbReference type="GO" id="GO:0009252">
    <property type="term" value="P:peptidoglycan biosynthetic process"/>
    <property type="evidence" value="ECO:0007669"/>
    <property type="project" value="UniProtKB-KW"/>
</dbReference>
<keyword evidence="4" id="KW-0573">Peptidoglycan synthesis</keyword>
<evidence type="ECO:0000313" key="8">
    <source>
        <dbReference type="Proteomes" id="UP000230324"/>
    </source>
</evidence>
<keyword evidence="2" id="KW-0808">Transferase</keyword>
<evidence type="ECO:0000256" key="1">
    <source>
        <dbReference type="ARBA" id="ARBA00009943"/>
    </source>
</evidence>
<dbReference type="EMBL" id="PEUV01000017">
    <property type="protein sequence ID" value="PIV12754.1"/>
    <property type="molecule type" value="Genomic_DNA"/>
</dbReference>
<dbReference type="PROSITE" id="PS51191">
    <property type="entry name" value="FEMABX"/>
    <property type="match status" value="1"/>
</dbReference>
<evidence type="ECO:0000256" key="2">
    <source>
        <dbReference type="ARBA" id="ARBA00022679"/>
    </source>
</evidence>
<dbReference type="AlphaFoldDB" id="A0A2M7BYJ4"/>
<dbReference type="Gene3D" id="3.40.630.30">
    <property type="match status" value="1"/>
</dbReference>
<name>A0A2M7BYJ4_9BACT</name>
<evidence type="ECO:0000313" key="7">
    <source>
        <dbReference type="EMBL" id="PIV12754.1"/>
    </source>
</evidence>
<dbReference type="InterPro" id="IPR003447">
    <property type="entry name" value="FEMABX"/>
</dbReference>
<evidence type="ECO:0008006" key="9">
    <source>
        <dbReference type="Google" id="ProtNLM"/>
    </source>
</evidence>
<gene>
    <name evidence="7" type="ORF">COS47_00820</name>
</gene>
<comment type="caution">
    <text evidence="7">The sequence shown here is derived from an EMBL/GenBank/DDBJ whole genome shotgun (WGS) entry which is preliminary data.</text>
</comment>
<evidence type="ECO:0000256" key="3">
    <source>
        <dbReference type="ARBA" id="ARBA00022960"/>
    </source>
</evidence>
<dbReference type="GO" id="GO:0071555">
    <property type="term" value="P:cell wall organization"/>
    <property type="evidence" value="ECO:0007669"/>
    <property type="project" value="UniProtKB-KW"/>
</dbReference>
<dbReference type="Pfam" id="PF02388">
    <property type="entry name" value="FemAB"/>
    <property type="match status" value="2"/>
</dbReference>
<dbReference type="PANTHER" id="PTHR36174">
    <property type="entry name" value="LIPID II:GLYCINE GLYCYLTRANSFERASE"/>
    <property type="match status" value="1"/>
</dbReference>
<evidence type="ECO:0000256" key="4">
    <source>
        <dbReference type="ARBA" id="ARBA00022984"/>
    </source>
</evidence>
<dbReference type="PANTHER" id="PTHR36174:SF1">
    <property type="entry name" value="LIPID II:GLYCINE GLYCYLTRANSFERASE"/>
    <property type="match status" value="1"/>
</dbReference>
<keyword evidence="3" id="KW-0133">Cell shape</keyword>
<evidence type="ECO:0000256" key="6">
    <source>
        <dbReference type="ARBA" id="ARBA00023316"/>
    </source>
</evidence>
<accession>A0A2M7BYJ4</accession>
<dbReference type="InterPro" id="IPR016181">
    <property type="entry name" value="Acyl_CoA_acyltransferase"/>
</dbReference>
<dbReference type="GO" id="GO:0008360">
    <property type="term" value="P:regulation of cell shape"/>
    <property type="evidence" value="ECO:0007669"/>
    <property type="project" value="UniProtKB-KW"/>
</dbReference>
<dbReference type="GO" id="GO:0016755">
    <property type="term" value="F:aminoacyltransferase activity"/>
    <property type="evidence" value="ECO:0007669"/>
    <property type="project" value="InterPro"/>
</dbReference>